<feature type="compositionally biased region" description="Polar residues" evidence="7">
    <location>
        <begin position="1"/>
        <end position="21"/>
    </location>
</feature>
<evidence type="ECO:0000313" key="10">
    <source>
        <dbReference type="Proteomes" id="UP000821837"/>
    </source>
</evidence>
<keyword evidence="2" id="KW-0479">Metal-binding</keyword>
<proteinExistence type="inferred from homology"/>
<accession>A0A9D4QDH2</accession>
<feature type="compositionally biased region" description="Polar residues" evidence="7">
    <location>
        <begin position="185"/>
        <end position="202"/>
    </location>
</feature>
<evidence type="ECO:0000313" key="9">
    <source>
        <dbReference type="EMBL" id="KAH7973224.1"/>
    </source>
</evidence>
<sequence>MSASRLEQMRSQFQQNLQQRSGLPRPTRIPGPSTTAATAKASSAVKQAAPSLSRSNGHTFVDGETVSRANVNGKLQNGSVHKDISAARNGQLNGTSRPATNGTSRLQTNGTYRPQTNGSSAGRTVVVNGARPQTNSTQHTLPPVAKGGVLMTMTTTQLRQLCNGHQNGCGSQKPPAKPASVPASRTASSVARTPQTVPSSRTPSAKPAAAKAVSVEQPKKPTTAPTSRQTRTPNGTAVVATQQRTLPAAPKAAPPPPEARPLGPNQERCDICGRGFNKDRIEKHRTICQKAATKKVKVFDATKMRTKGTEAEAFVKKGFHKKEVPVKKPNWRAKHEEFLNAVRQARLVQEHLAAGGKLSDLPPPPPSENPDYVQCPKCLRKFNETAAERHIPRCNLAPKASSGTPTRRPAALYGRK</sequence>
<dbReference type="Pfam" id="PF13913">
    <property type="entry name" value="zf-C2HC_2"/>
    <property type="match status" value="2"/>
</dbReference>
<feature type="compositionally biased region" description="Low complexity" evidence="7">
    <location>
        <begin position="33"/>
        <end position="49"/>
    </location>
</feature>
<protein>
    <recommendedName>
        <fullName evidence="8">C2HC/C3H-type domain-containing protein</fullName>
    </recommendedName>
</protein>
<comment type="similarity">
    <text evidence="1">Belongs to the ZC2HC1 family.</text>
</comment>
<evidence type="ECO:0000256" key="6">
    <source>
        <dbReference type="PROSITE-ProRule" id="PRU01371"/>
    </source>
</evidence>
<keyword evidence="3 6" id="KW-0863">Zinc-finger</keyword>
<feature type="compositionally biased region" description="Polar residues" evidence="7">
    <location>
        <begin position="88"/>
        <end position="122"/>
    </location>
</feature>
<dbReference type="InterPro" id="IPR026104">
    <property type="entry name" value="ZNF_C2HC_dom_1C"/>
</dbReference>
<reference evidence="9" key="1">
    <citation type="journal article" date="2020" name="Cell">
        <title>Large-Scale Comparative Analyses of Tick Genomes Elucidate Their Genetic Diversity and Vector Capacities.</title>
        <authorList>
            <consortium name="Tick Genome and Microbiome Consortium (TIGMIC)"/>
            <person name="Jia N."/>
            <person name="Wang J."/>
            <person name="Shi W."/>
            <person name="Du L."/>
            <person name="Sun Y."/>
            <person name="Zhan W."/>
            <person name="Jiang J.F."/>
            <person name="Wang Q."/>
            <person name="Zhang B."/>
            <person name="Ji P."/>
            <person name="Bell-Sakyi L."/>
            <person name="Cui X.M."/>
            <person name="Yuan T.T."/>
            <person name="Jiang B.G."/>
            <person name="Yang W.F."/>
            <person name="Lam T.T."/>
            <person name="Chang Q.C."/>
            <person name="Ding S.J."/>
            <person name="Wang X.J."/>
            <person name="Zhu J.G."/>
            <person name="Ruan X.D."/>
            <person name="Zhao L."/>
            <person name="Wei J.T."/>
            <person name="Ye R.Z."/>
            <person name="Que T.C."/>
            <person name="Du C.H."/>
            <person name="Zhou Y.H."/>
            <person name="Cheng J.X."/>
            <person name="Dai P.F."/>
            <person name="Guo W.B."/>
            <person name="Han X.H."/>
            <person name="Huang E.J."/>
            <person name="Li L.F."/>
            <person name="Wei W."/>
            <person name="Gao Y.C."/>
            <person name="Liu J.Z."/>
            <person name="Shao H.Z."/>
            <person name="Wang X."/>
            <person name="Wang C.C."/>
            <person name="Yang T.C."/>
            <person name="Huo Q.B."/>
            <person name="Li W."/>
            <person name="Chen H.Y."/>
            <person name="Chen S.E."/>
            <person name="Zhou L.G."/>
            <person name="Ni X.B."/>
            <person name="Tian J.H."/>
            <person name="Sheng Y."/>
            <person name="Liu T."/>
            <person name="Pan Y.S."/>
            <person name="Xia L.Y."/>
            <person name="Li J."/>
            <person name="Zhao F."/>
            <person name="Cao W.C."/>
        </authorList>
    </citation>
    <scope>NUCLEOTIDE SEQUENCE</scope>
    <source>
        <strain evidence="9">Rsan-2018</strain>
    </source>
</reference>
<dbReference type="PROSITE" id="PS52027">
    <property type="entry name" value="ZF_C2HC_C3H"/>
    <property type="match status" value="1"/>
</dbReference>
<dbReference type="GO" id="GO:0008270">
    <property type="term" value="F:zinc ion binding"/>
    <property type="evidence" value="ECO:0007669"/>
    <property type="project" value="UniProtKB-KW"/>
</dbReference>
<dbReference type="PANTHER" id="PTHR14649:SF1">
    <property type="entry name" value="ZINC FINGER C2HC DOMAIN-CONTAINING PROTEIN 1C"/>
    <property type="match status" value="1"/>
</dbReference>
<evidence type="ECO:0000256" key="5">
    <source>
        <dbReference type="ARBA" id="ARBA00023054"/>
    </source>
</evidence>
<comment type="caution">
    <text evidence="9">The sequence shown here is derived from an EMBL/GenBank/DDBJ whole genome shotgun (WGS) entry which is preliminary data.</text>
</comment>
<name>A0A9D4QDH2_RHISA</name>
<evidence type="ECO:0000256" key="3">
    <source>
        <dbReference type="ARBA" id="ARBA00022771"/>
    </source>
</evidence>
<dbReference type="InterPro" id="IPR049899">
    <property type="entry name" value="Znf_C2HC_C3H"/>
</dbReference>
<dbReference type="EMBL" id="JABSTV010001247">
    <property type="protein sequence ID" value="KAH7973224.1"/>
    <property type="molecule type" value="Genomic_DNA"/>
</dbReference>
<gene>
    <name evidence="9" type="ORF">HPB52_023182</name>
</gene>
<dbReference type="OMA" id="RNGQHNG"/>
<dbReference type="AlphaFoldDB" id="A0A9D4QDH2"/>
<keyword evidence="5" id="KW-0175">Coiled coil</keyword>
<evidence type="ECO:0000256" key="2">
    <source>
        <dbReference type="ARBA" id="ARBA00022723"/>
    </source>
</evidence>
<keyword evidence="4" id="KW-0862">Zinc</keyword>
<feature type="region of interest" description="Disordered" evidence="7">
    <location>
        <begin position="164"/>
        <end position="266"/>
    </location>
</feature>
<feature type="domain" description="C2HC/C3H-type" evidence="8">
    <location>
        <begin position="265"/>
        <end position="294"/>
    </location>
</feature>
<feature type="region of interest" description="Disordered" evidence="7">
    <location>
        <begin position="396"/>
        <end position="416"/>
    </location>
</feature>
<organism evidence="9 10">
    <name type="scientific">Rhipicephalus sanguineus</name>
    <name type="common">Brown dog tick</name>
    <name type="synonym">Ixodes sanguineus</name>
    <dbReference type="NCBI Taxonomy" id="34632"/>
    <lineage>
        <taxon>Eukaryota</taxon>
        <taxon>Metazoa</taxon>
        <taxon>Ecdysozoa</taxon>
        <taxon>Arthropoda</taxon>
        <taxon>Chelicerata</taxon>
        <taxon>Arachnida</taxon>
        <taxon>Acari</taxon>
        <taxon>Parasitiformes</taxon>
        <taxon>Ixodida</taxon>
        <taxon>Ixodoidea</taxon>
        <taxon>Ixodidae</taxon>
        <taxon>Rhipicephalinae</taxon>
        <taxon>Rhipicephalus</taxon>
        <taxon>Rhipicephalus</taxon>
    </lineage>
</organism>
<feature type="region of interest" description="Disordered" evidence="7">
    <location>
        <begin position="75"/>
        <end position="123"/>
    </location>
</feature>
<dbReference type="VEuPathDB" id="VectorBase:RSAN_033802"/>
<evidence type="ECO:0000256" key="1">
    <source>
        <dbReference type="ARBA" id="ARBA00010843"/>
    </source>
</evidence>
<feature type="compositionally biased region" description="Low complexity" evidence="7">
    <location>
        <begin position="203"/>
        <end position="215"/>
    </location>
</feature>
<evidence type="ECO:0000256" key="7">
    <source>
        <dbReference type="SAM" id="MobiDB-lite"/>
    </source>
</evidence>
<reference evidence="9" key="2">
    <citation type="submission" date="2021-09" db="EMBL/GenBank/DDBJ databases">
        <authorList>
            <person name="Jia N."/>
            <person name="Wang J."/>
            <person name="Shi W."/>
            <person name="Du L."/>
            <person name="Sun Y."/>
            <person name="Zhan W."/>
            <person name="Jiang J."/>
            <person name="Wang Q."/>
            <person name="Zhang B."/>
            <person name="Ji P."/>
            <person name="Sakyi L.B."/>
            <person name="Cui X."/>
            <person name="Yuan T."/>
            <person name="Jiang B."/>
            <person name="Yang W."/>
            <person name="Lam T.T.-Y."/>
            <person name="Chang Q."/>
            <person name="Ding S."/>
            <person name="Wang X."/>
            <person name="Zhu J."/>
            <person name="Ruan X."/>
            <person name="Zhao L."/>
            <person name="Wei J."/>
            <person name="Que T."/>
            <person name="Du C."/>
            <person name="Cheng J."/>
            <person name="Dai P."/>
            <person name="Han X."/>
            <person name="Huang E."/>
            <person name="Gao Y."/>
            <person name="Liu J."/>
            <person name="Shao H."/>
            <person name="Ye R."/>
            <person name="Li L."/>
            <person name="Wei W."/>
            <person name="Wang X."/>
            <person name="Wang C."/>
            <person name="Huo Q."/>
            <person name="Li W."/>
            <person name="Guo W."/>
            <person name="Chen H."/>
            <person name="Chen S."/>
            <person name="Zhou L."/>
            <person name="Zhou L."/>
            <person name="Ni X."/>
            <person name="Tian J."/>
            <person name="Zhou Y."/>
            <person name="Sheng Y."/>
            <person name="Liu T."/>
            <person name="Pan Y."/>
            <person name="Xia L."/>
            <person name="Li J."/>
            <person name="Zhao F."/>
            <person name="Cao W."/>
        </authorList>
    </citation>
    <scope>NUCLEOTIDE SEQUENCE</scope>
    <source>
        <strain evidence="9">Rsan-2018</strain>
        <tissue evidence="9">Larvae</tissue>
    </source>
</reference>
<feature type="compositionally biased region" description="Polar residues" evidence="7">
    <location>
        <begin position="223"/>
        <end position="245"/>
    </location>
</feature>
<feature type="region of interest" description="Disordered" evidence="7">
    <location>
        <begin position="1"/>
        <end position="63"/>
    </location>
</feature>
<dbReference type="PANTHER" id="PTHR14649">
    <property type="entry name" value="ZINC FINGER C2HC DOMAIN-CONTAINING PROTEIN 1C"/>
    <property type="match status" value="1"/>
</dbReference>
<evidence type="ECO:0000259" key="8">
    <source>
        <dbReference type="PROSITE" id="PS52027"/>
    </source>
</evidence>
<keyword evidence="10" id="KW-1185">Reference proteome</keyword>
<dbReference type="Gene3D" id="3.30.160.60">
    <property type="entry name" value="Classic Zinc Finger"/>
    <property type="match status" value="1"/>
</dbReference>
<dbReference type="Proteomes" id="UP000821837">
    <property type="component" value="Chromosome 11"/>
</dbReference>
<evidence type="ECO:0000256" key="4">
    <source>
        <dbReference type="ARBA" id="ARBA00022833"/>
    </source>
</evidence>
<dbReference type="OrthoDB" id="10255185at2759"/>